<dbReference type="InterPro" id="IPR006156">
    <property type="entry name" value="Dihydroneopterin_aldolase"/>
</dbReference>
<evidence type="ECO:0000256" key="5">
    <source>
        <dbReference type="ARBA" id="ARBA00022909"/>
    </source>
</evidence>
<comment type="catalytic activity">
    <reaction evidence="2 8">
        <text>7,8-dihydroneopterin = 6-hydroxymethyl-7,8-dihydropterin + glycolaldehyde</text>
        <dbReference type="Rhea" id="RHEA:10540"/>
        <dbReference type="ChEBI" id="CHEBI:17001"/>
        <dbReference type="ChEBI" id="CHEBI:17071"/>
        <dbReference type="ChEBI" id="CHEBI:44841"/>
        <dbReference type="EC" id="4.1.2.25"/>
    </reaction>
</comment>
<name>A0A1N7MGG1_9GAMM</name>
<evidence type="ECO:0000313" key="10">
    <source>
        <dbReference type="EMBL" id="SIS85137.1"/>
    </source>
</evidence>
<proteinExistence type="inferred from homology"/>
<evidence type="ECO:0000256" key="3">
    <source>
        <dbReference type="ARBA" id="ARBA00005013"/>
    </source>
</evidence>
<dbReference type="SUPFAM" id="SSF55620">
    <property type="entry name" value="Tetrahydrobiopterin biosynthesis enzymes-like"/>
    <property type="match status" value="1"/>
</dbReference>
<keyword evidence="11" id="KW-1185">Reference proteome</keyword>
<accession>A0A1N7MGG1</accession>
<dbReference type="CDD" id="cd00534">
    <property type="entry name" value="DHNA_DHNTPE"/>
    <property type="match status" value="1"/>
</dbReference>
<dbReference type="UniPathway" id="UPA00077">
    <property type="reaction ID" value="UER00154"/>
</dbReference>
<sequence>MDKVFISELKVDAVIGVYDWEKQVRQPLVFDLEMAWDIRVAAQTDDLMHALDYQAVTEYIERFVREQHFQLLESLLERLADGLLQEFGMPWLSIRVEKPAVVPQARAVGLVIERGIS</sequence>
<gene>
    <name evidence="10" type="ORF">SAMN05421686_105166</name>
</gene>
<dbReference type="EMBL" id="FTOH01000005">
    <property type="protein sequence ID" value="SIS85137.1"/>
    <property type="molecule type" value="Genomic_DNA"/>
</dbReference>
<dbReference type="GO" id="GO:0046656">
    <property type="term" value="P:folic acid biosynthetic process"/>
    <property type="evidence" value="ECO:0007669"/>
    <property type="project" value="UniProtKB-UniRule"/>
</dbReference>
<evidence type="ECO:0000313" key="11">
    <source>
        <dbReference type="Proteomes" id="UP000185639"/>
    </source>
</evidence>
<dbReference type="InterPro" id="IPR043133">
    <property type="entry name" value="GTP-CH-I_C/QueF"/>
</dbReference>
<dbReference type="NCBIfam" id="TIGR00526">
    <property type="entry name" value="folB_dom"/>
    <property type="match status" value="1"/>
</dbReference>
<comment type="similarity">
    <text evidence="4 8">Belongs to the DHNA family.</text>
</comment>
<dbReference type="STRING" id="484498.SAMN05421686_105166"/>
<comment type="catalytic activity">
    <reaction evidence="1">
        <text>7,8-dihydroneopterin = 7,8-dihydromonapterin</text>
        <dbReference type="Rhea" id="RHEA:45328"/>
        <dbReference type="ChEBI" id="CHEBI:17001"/>
        <dbReference type="ChEBI" id="CHEBI:71175"/>
        <dbReference type="EC" id="5.1.99.8"/>
    </reaction>
</comment>
<dbReference type="Gene3D" id="3.30.1130.10">
    <property type="match status" value="1"/>
</dbReference>
<dbReference type="PANTHER" id="PTHR42844">
    <property type="entry name" value="DIHYDRONEOPTERIN ALDOLASE 1-RELATED"/>
    <property type="match status" value="1"/>
</dbReference>
<keyword evidence="6" id="KW-0413">Isomerase</keyword>
<evidence type="ECO:0000256" key="7">
    <source>
        <dbReference type="ARBA" id="ARBA00023239"/>
    </source>
</evidence>
<dbReference type="SMART" id="SM00905">
    <property type="entry name" value="FolB"/>
    <property type="match status" value="1"/>
</dbReference>
<dbReference type="GO" id="GO:0046654">
    <property type="term" value="P:tetrahydrofolate biosynthetic process"/>
    <property type="evidence" value="ECO:0007669"/>
    <property type="project" value="UniProtKB-UniRule"/>
</dbReference>
<comment type="function">
    <text evidence="8">Catalyzes the conversion of 7,8-dihydroneopterin to 6-hydroxymethyl-7,8-dihydropterin.</text>
</comment>
<dbReference type="FunFam" id="3.30.1130.10:FF:000002">
    <property type="entry name" value="7,8-dihydroneopterin aldolase"/>
    <property type="match status" value="1"/>
</dbReference>
<evidence type="ECO:0000256" key="8">
    <source>
        <dbReference type="RuleBase" id="RU362079"/>
    </source>
</evidence>
<dbReference type="PANTHER" id="PTHR42844:SF1">
    <property type="entry name" value="DIHYDRONEOPTERIN ALDOLASE 1-RELATED"/>
    <property type="match status" value="1"/>
</dbReference>
<dbReference type="NCBIfam" id="TIGR00525">
    <property type="entry name" value="folB"/>
    <property type="match status" value="1"/>
</dbReference>
<evidence type="ECO:0000256" key="6">
    <source>
        <dbReference type="ARBA" id="ARBA00023235"/>
    </source>
</evidence>
<protein>
    <recommendedName>
        <fullName evidence="8">7,8-dihydroneopterin aldolase</fullName>
        <ecNumber evidence="8">4.1.2.25</ecNumber>
    </recommendedName>
</protein>
<evidence type="ECO:0000256" key="2">
    <source>
        <dbReference type="ARBA" id="ARBA00001353"/>
    </source>
</evidence>
<comment type="pathway">
    <text evidence="3 8">Cofactor biosynthesis; tetrahydrofolate biosynthesis; 2-amino-4-hydroxy-6-hydroxymethyl-7,8-dihydropteridine diphosphate from 7,8-dihydroneopterin triphosphate: step 3/4.</text>
</comment>
<dbReference type="GO" id="GO:0005737">
    <property type="term" value="C:cytoplasm"/>
    <property type="evidence" value="ECO:0007669"/>
    <property type="project" value="TreeGrafter"/>
</dbReference>
<reference evidence="11" key="1">
    <citation type="submission" date="2017-01" db="EMBL/GenBank/DDBJ databases">
        <authorList>
            <person name="Varghese N."/>
            <person name="Submissions S."/>
        </authorList>
    </citation>
    <scope>NUCLEOTIDE SEQUENCE [LARGE SCALE GENOMIC DNA]</scope>
    <source>
        <strain evidence="11">DSM 24913</strain>
    </source>
</reference>
<dbReference type="RefSeq" id="WP_068437521.1">
    <property type="nucleotide sequence ID" value="NZ_CAJWBH010000008.1"/>
</dbReference>
<dbReference type="AlphaFoldDB" id="A0A1N7MGG1"/>
<dbReference type="InterPro" id="IPR006157">
    <property type="entry name" value="FolB_dom"/>
</dbReference>
<evidence type="ECO:0000259" key="9">
    <source>
        <dbReference type="SMART" id="SM00905"/>
    </source>
</evidence>
<dbReference type="EC" id="4.1.2.25" evidence="8"/>
<organism evidence="10 11">
    <name type="scientific">Thalassolituus maritimus</name>
    <dbReference type="NCBI Taxonomy" id="484498"/>
    <lineage>
        <taxon>Bacteria</taxon>
        <taxon>Pseudomonadati</taxon>
        <taxon>Pseudomonadota</taxon>
        <taxon>Gammaproteobacteria</taxon>
        <taxon>Oceanospirillales</taxon>
        <taxon>Oceanospirillaceae</taxon>
        <taxon>Thalassolituus</taxon>
    </lineage>
</organism>
<dbReference type="Pfam" id="PF02152">
    <property type="entry name" value="FolB"/>
    <property type="match status" value="1"/>
</dbReference>
<keyword evidence="7 8" id="KW-0456">Lyase</keyword>
<dbReference type="GO" id="GO:0016853">
    <property type="term" value="F:isomerase activity"/>
    <property type="evidence" value="ECO:0007669"/>
    <property type="project" value="UniProtKB-KW"/>
</dbReference>
<evidence type="ECO:0000256" key="1">
    <source>
        <dbReference type="ARBA" id="ARBA00000693"/>
    </source>
</evidence>
<dbReference type="GO" id="GO:0004150">
    <property type="term" value="F:dihydroneopterin aldolase activity"/>
    <property type="evidence" value="ECO:0007669"/>
    <property type="project" value="UniProtKB-UniRule"/>
</dbReference>
<dbReference type="Proteomes" id="UP000185639">
    <property type="component" value="Unassembled WGS sequence"/>
</dbReference>
<feature type="domain" description="Dihydroneopterin aldolase/epimerase" evidence="9">
    <location>
        <begin position="4"/>
        <end position="114"/>
    </location>
</feature>
<keyword evidence="5 8" id="KW-0289">Folate biosynthesis</keyword>
<evidence type="ECO:0000256" key="4">
    <source>
        <dbReference type="ARBA" id="ARBA00005708"/>
    </source>
</evidence>
<dbReference type="OrthoDB" id="9810587at2"/>